<comment type="caution">
    <text evidence="3">The sequence shown here is derived from an EMBL/GenBank/DDBJ whole genome shotgun (WGS) entry which is preliminary data.</text>
</comment>
<feature type="compositionally biased region" description="Basic and acidic residues" evidence="1">
    <location>
        <begin position="12"/>
        <end position="21"/>
    </location>
</feature>
<evidence type="ECO:0000313" key="3">
    <source>
        <dbReference type="EMBL" id="OIT38950.1"/>
    </source>
</evidence>
<reference evidence="3" key="1">
    <citation type="submission" date="2016-11" db="EMBL/GenBank/DDBJ databases">
        <title>The genome of Nicotiana attenuata.</title>
        <authorList>
            <person name="Xu S."/>
            <person name="Brockmoeller T."/>
            <person name="Gaquerel E."/>
            <person name="Navarro A."/>
            <person name="Kuhl H."/>
            <person name="Gase K."/>
            <person name="Ling Z."/>
            <person name="Zhou W."/>
            <person name="Kreitzer C."/>
            <person name="Stanke M."/>
            <person name="Tang H."/>
            <person name="Lyons E."/>
            <person name="Pandey P."/>
            <person name="Pandey S.P."/>
            <person name="Timmermann B."/>
            <person name="Baldwin I.T."/>
        </authorList>
    </citation>
    <scope>NUCLEOTIDE SEQUENCE [LARGE SCALE GENOMIC DNA]</scope>
    <source>
        <strain evidence="3">UT</strain>
    </source>
</reference>
<dbReference type="InterPro" id="IPR058594">
    <property type="entry name" value="PB1-like_dom_pln"/>
</dbReference>
<name>A0A314LB73_NICAT</name>
<dbReference type="Proteomes" id="UP000187609">
    <property type="component" value="Unassembled WGS sequence"/>
</dbReference>
<dbReference type="AlphaFoldDB" id="A0A314LB73"/>
<dbReference type="Gramene" id="OIT38950">
    <property type="protein sequence ID" value="OIT38950"/>
    <property type="gene ID" value="A4A49_63372"/>
</dbReference>
<dbReference type="EMBL" id="MJEQ01000158">
    <property type="protein sequence ID" value="OIT38950.1"/>
    <property type="molecule type" value="Genomic_DNA"/>
</dbReference>
<organism evidence="3 4">
    <name type="scientific">Nicotiana attenuata</name>
    <name type="common">Coyote tobacco</name>
    <dbReference type="NCBI Taxonomy" id="49451"/>
    <lineage>
        <taxon>Eukaryota</taxon>
        <taxon>Viridiplantae</taxon>
        <taxon>Streptophyta</taxon>
        <taxon>Embryophyta</taxon>
        <taxon>Tracheophyta</taxon>
        <taxon>Spermatophyta</taxon>
        <taxon>Magnoliopsida</taxon>
        <taxon>eudicotyledons</taxon>
        <taxon>Gunneridae</taxon>
        <taxon>Pentapetalae</taxon>
        <taxon>asterids</taxon>
        <taxon>lamiids</taxon>
        <taxon>Solanales</taxon>
        <taxon>Solanaceae</taxon>
        <taxon>Nicotianoideae</taxon>
        <taxon>Nicotianeae</taxon>
        <taxon>Nicotiana</taxon>
    </lineage>
</organism>
<evidence type="ECO:0000313" key="4">
    <source>
        <dbReference type="Proteomes" id="UP000187609"/>
    </source>
</evidence>
<proteinExistence type="predicted"/>
<evidence type="ECO:0000259" key="2">
    <source>
        <dbReference type="Pfam" id="PF26130"/>
    </source>
</evidence>
<feature type="region of interest" description="Disordered" evidence="1">
    <location>
        <begin position="1"/>
        <end position="31"/>
    </location>
</feature>
<keyword evidence="4" id="KW-1185">Reference proteome</keyword>
<feature type="compositionally biased region" description="Basic residues" evidence="1">
    <location>
        <begin position="1"/>
        <end position="11"/>
    </location>
</feature>
<evidence type="ECO:0000256" key="1">
    <source>
        <dbReference type="SAM" id="MobiDB-lite"/>
    </source>
</evidence>
<gene>
    <name evidence="3" type="ORF">A4A49_63372</name>
</gene>
<sequence>MGRNGLRKRNNRLTDDHETKPPKSSKKASVTEDLPTQYMEEVVYSGNMNMTKELEFSFHYGGHFIFSPSRKYVSGQLMKANIDIDFIAFFDLLDEIKKLCNFNILEGDKFAYLRGDRLISDRDGLVECRDDSDVKNMLLSYEK</sequence>
<accession>A0A314LB73</accession>
<protein>
    <recommendedName>
        <fullName evidence="2">PB1-like domain-containing protein</fullName>
    </recommendedName>
</protein>
<dbReference type="Pfam" id="PF26130">
    <property type="entry name" value="PB1-like"/>
    <property type="match status" value="1"/>
</dbReference>
<feature type="non-terminal residue" evidence="3">
    <location>
        <position position="143"/>
    </location>
</feature>
<feature type="domain" description="PB1-like" evidence="2">
    <location>
        <begin position="50"/>
        <end position="138"/>
    </location>
</feature>